<dbReference type="EMBL" id="CALNXK010000009">
    <property type="protein sequence ID" value="CAH3041491.1"/>
    <property type="molecule type" value="Genomic_DNA"/>
</dbReference>
<feature type="non-terminal residue" evidence="2">
    <location>
        <position position="144"/>
    </location>
</feature>
<comment type="caution">
    <text evidence="2">The sequence shown here is derived from an EMBL/GenBank/DDBJ whole genome shotgun (WGS) entry which is preliminary data.</text>
</comment>
<keyword evidence="3" id="KW-1185">Reference proteome</keyword>
<sequence length="144" mass="16489">MLLADTLSRAYSEDYERSATESEVECIHATHFLPFPDDQLKELQRETACDPTLKFELSPLVKGKTVRIMPLPHDKSQTWFKAEIEELADVRSYKVKTEDGRILCRNRRHLCRSREPFYSSQPSEAPVALQPPDMAASPEKLQGP</sequence>
<name>A0ABN8N4U3_9CNID</name>
<feature type="region of interest" description="Disordered" evidence="1">
    <location>
        <begin position="115"/>
        <end position="144"/>
    </location>
</feature>
<reference evidence="2 3" key="1">
    <citation type="submission" date="2022-05" db="EMBL/GenBank/DDBJ databases">
        <authorList>
            <consortium name="Genoscope - CEA"/>
            <person name="William W."/>
        </authorList>
    </citation>
    <scope>NUCLEOTIDE SEQUENCE [LARGE SCALE GENOMIC DNA]</scope>
</reference>
<evidence type="ECO:0008006" key="4">
    <source>
        <dbReference type="Google" id="ProtNLM"/>
    </source>
</evidence>
<dbReference type="PANTHER" id="PTHR33244">
    <property type="entry name" value="INTEGRASE CATALYTIC DOMAIN-CONTAINING PROTEIN-RELATED"/>
    <property type="match status" value="1"/>
</dbReference>
<dbReference type="PANTHER" id="PTHR33244:SF3">
    <property type="entry name" value="PEPTIDASE A2 DOMAIN-CONTAINING PROTEIN"/>
    <property type="match status" value="1"/>
</dbReference>
<evidence type="ECO:0000256" key="1">
    <source>
        <dbReference type="SAM" id="MobiDB-lite"/>
    </source>
</evidence>
<organism evidence="2 3">
    <name type="scientific">Porites lobata</name>
    <dbReference type="NCBI Taxonomy" id="104759"/>
    <lineage>
        <taxon>Eukaryota</taxon>
        <taxon>Metazoa</taxon>
        <taxon>Cnidaria</taxon>
        <taxon>Anthozoa</taxon>
        <taxon>Hexacorallia</taxon>
        <taxon>Scleractinia</taxon>
        <taxon>Fungiina</taxon>
        <taxon>Poritidae</taxon>
        <taxon>Porites</taxon>
    </lineage>
</organism>
<protein>
    <recommendedName>
        <fullName evidence="4">Tudor domain-containing protein</fullName>
    </recommendedName>
</protein>
<evidence type="ECO:0000313" key="2">
    <source>
        <dbReference type="EMBL" id="CAH3041491.1"/>
    </source>
</evidence>
<dbReference type="Proteomes" id="UP001159405">
    <property type="component" value="Unassembled WGS sequence"/>
</dbReference>
<proteinExistence type="predicted"/>
<gene>
    <name evidence="2" type="ORF">PLOB_00048276</name>
</gene>
<evidence type="ECO:0000313" key="3">
    <source>
        <dbReference type="Proteomes" id="UP001159405"/>
    </source>
</evidence>
<accession>A0ABN8N4U3</accession>